<dbReference type="Gene3D" id="3.30.450.20">
    <property type="entry name" value="PAS domain"/>
    <property type="match status" value="1"/>
</dbReference>
<feature type="domain" description="Methyl-accepting transducer" evidence="11">
    <location>
        <begin position="263"/>
        <end position="499"/>
    </location>
</feature>
<dbReference type="InterPro" id="IPR004090">
    <property type="entry name" value="Chemotax_Me-accpt_rcpt"/>
</dbReference>
<dbReference type="RefSeq" id="WP_181503001.1">
    <property type="nucleotide sequence ID" value="NZ_QLMH01000040.1"/>
</dbReference>
<dbReference type="GO" id="GO:0004888">
    <property type="term" value="F:transmembrane signaling receptor activity"/>
    <property type="evidence" value="ECO:0007669"/>
    <property type="project" value="InterPro"/>
</dbReference>
<evidence type="ECO:0000256" key="7">
    <source>
        <dbReference type="ARBA" id="ARBA00029447"/>
    </source>
</evidence>
<evidence type="ECO:0000313" key="14">
    <source>
        <dbReference type="Proteomes" id="UP000248555"/>
    </source>
</evidence>
<keyword evidence="5 10" id="KW-0472">Membrane</keyword>
<reference evidence="13 14" key="1">
    <citation type="submission" date="2018-06" db="EMBL/GenBank/DDBJ databases">
        <title>Genomic Encyclopedia of Type Strains, Phase III (KMG-III): the genomes of soil and plant-associated and newly described type strains.</title>
        <authorList>
            <person name="Whitman W."/>
        </authorList>
    </citation>
    <scope>NUCLEOTIDE SEQUENCE [LARGE SCALE GENOMIC DNA]</scope>
    <source>
        <strain evidence="13 14">CGMCC 1.8979</strain>
    </source>
</reference>
<dbReference type="SUPFAM" id="SSF58104">
    <property type="entry name" value="Methyl-accepting chemotaxis protein (MCP) signaling domain"/>
    <property type="match status" value="1"/>
</dbReference>
<keyword evidence="14" id="KW-1185">Reference proteome</keyword>
<evidence type="ECO:0000256" key="2">
    <source>
        <dbReference type="ARBA" id="ARBA00022475"/>
    </source>
</evidence>
<feature type="transmembrane region" description="Helical" evidence="10">
    <location>
        <begin position="172"/>
        <end position="192"/>
    </location>
</feature>
<evidence type="ECO:0000313" key="13">
    <source>
        <dbReference type="EMBL" id="RAK13969.1"/>
    </source>
</evidence>
<keyword evidence="9" id="KW-0175">Coiled coil</keyword>
<dbReference type="GO" id="GO:0005886">
    <property type="term" value="C:plasma membrane"/>
    <property type="evidence" value="ECO:0007669"/>
    <property type="project" value="UniProtKB-SubCell"/>
</dbReference>
<comment type="caution">
    <text evidence="13">The sequence shown here is derived from an EMBL/GenBank/DDBJ whole genome shotgun (WGS) entry which is preliminary data.</text>
</comment>
<dbReference type="Gene3D" id="1.10.287.950">
    <property type="entry name" value="Methyl-accepting chemotaxis protein"/>
    <property type="match status" value="1"/>
</dbReference>
<keyword evidence="2" id="KW-1003">Cell membrane</keyword>
<dbReference type="InterPro" id="IPR033480">
    <property type="entry name" value="sCache_2"/>
</dbReference>
<dbReference type="CDD" id="cd18774">
    <property type="entry name" value="PDC2_HK_sensor"/>
    <property type="match status" value="1"/>
</dbReference>
<dbReference type="Proteomes" id="UP000248555">
    <property type="component" value="Unassembled WGS sequence"/>
</dbReference>
<protein>
    <submittedName>
        <fullName evidence="13">Methyl-accepting chemotaxis protein</fullName>
    </submittedName>
</protein>
<dbReference type="EMBL" id="QLMH01000040">
    <property type="protein sequence ID" value="RAK13969.1"/>
    <property type="molecule type" value="Genomic_DNA"/>
</dbReference>
<dbReference type="PROSITE" id="PS50111">
    <property type="entry name" value="CHEMOTAXIS_TRANSDUC_2"/>
    <property type="match status" value="1"/>
</dbReference>
<keyword evidence="4 10" id="KW-1133">Transmembrane helix</keyword>
<dbReference type="AlphaFoldDB" id="A0A327Y689"/>
<dbReference type="PROSITE" id="PS50885">
    <property type="entry name" value="HAMP"/>
    <property type="match status" value="1"/>
</dbReference>
<sequence>MKASLRLKFVLLLVIVVALPLGAVGFFNAKSITSGMYRLTVADLEYMTKIKAQEISLWLQDGVMTEEDEKRIRTAVEEVAQAYYKPNGMKGYAYVVDETGTLRIHPNMEGQSLANEPFMQTILREKTGYVEYMWKDGLKVVSFRELPNGWILAIGSYYDDIMQPAYDVRKQVIVFVIAAMLLALIVGMIWSYRLTGAIRQMMKVMNRVKEGDLTVSIAVNRKDEIGQLGQIFNKMIDRLREMIDSLNRTSQQLAVSSEQLFAASTESTKASEQIANSAEDIAHGSEEQVNEVNHMIKLVDQVDREAKQIFNRAQAVGEQEDRAQQEAVQGKKAVEEVAKQMREMVQKVENTAKSVQQLSNRSQKIGKIVTFIEQISEQTNLLALNAAIEAARAGEHGRSFAIVAEEVRKLAEQTGKATKEISEFIHQLCEDMIKAGEQMTQSAAVVKRGEEVGEKAQRAFSEIVASVSEVHRQIRGVVQGTEEIARHTEDLVKQSQLVSQTAERVLGDTEEVSAACEEQTAMMQQIHSAAKSLANLAKELERQAKGFTTVSAHGNA</sequence>
<evidence type="ECO:0000256" key="1">
    <source>
        <dbReference type="ARBA" id="ARBA00004651"/>
    </source>
</evidence>
<evidence type="ECO:0000256" key="8">
    <source>
        <dbReference type="PROSITE-ProRule" id="PRU00284"/>
    </source>
</evidence>
<evidence type="ECO:0000256" key="5">
    <source>
        <dbReference type="ARBA" id="ARBA00023136"/>
    </source>
</evidence>
<evidence type="ECO:0000259" key="12">
    <source>
        <dbReference type="PROSITE" id="PS50885"/>
    </source>
</evidence>
<dbReference type="Gene3D" id="6.10.340.10">
    <property type="match status" value="1"/>
</dbReference>
<feature type="domain" description="HAMP" evidence="12">
    <location>
        <begin position="192"/>
        <end position="244"/>
    </location>
</feature>
<dbReference type="PANTHER" id="PTHR32089">
    <property type="entry name" value="METHYL-ACCEPTING CHEMOTAXIS PROTEIN MCPB"/>
    <property type="match status" value="1"/>
</dbReference>
<dbReference type="SMART" id="SM00283">
    <property type="entry name" value="MA"/>
    <property type="match status" value="1"/>
</dbReference>
<dbReference type="SMART" id="SM00304">
    <property type="entry name" value="HAMP"/>
    <property type="match status" value="1"/>
</dbReference>
<keyword evidence="3 10" id="KW-0812">Transmembrane</keyword>
<dbReference type="InterPro" id="IPR003660">
    <property type="entry name" value="HAMP_dom"/>
</dbReference>
<evidence type="ECO:0000256" key="4">
    <source>
        <dbReference type="ARBA" id="ARBA00022989"/>
    </source>
</evidence>
<dbReference type="PRINTS" id="PR00260">
    <property type="entry name" value="CHEMTRNSDUCR"/>
</dbReference>
<name>A0A327Y689_9BACL</name>
<keyword evidence="6 8" id="KW-0807">Transducer</keyword>
<evidence type="ECO:0000256" key="6">
    <source>
        <dbReference type="ARBA" id="ARBA00023224"/>
    </source>
</evidence>
<comment type="subcellular location">
    <subcellularLocation>
        <location evidence="1">Cell membrane</location>
        <topology evidence="1">Multi-pass membrane protein</topology>
    </subcellularLocation>
</comment>
<dbReference type="InterPro" id="IPR004089">
    <property type="entry name" value="MCPsignal_dom"/>
</dbReference>
<feature type="coiled-coil region" evidence="9">
    <location>
        <begin position="331"/>
        <end position="361"/>
    </location>
</feature>
<evidence type="ECO:0000256" key="3">
    <source>
        <dbReference type="ARBA" id="ARBA00022692"/>
    </source>
</evidence>
<gene>
    <name evidence="13" type="ORF">B0I26_1404</name>
</gene>
<comment type="similarity">
    <text evidence="7">Belongs to the methyl-accepting chemotaxis (MCP) protein family.</text>
</comment>
<dbReference type="CDD" id="cd11386">
    <property type="entry name" value="MCP_signal"/>
    <property type="match status" value="1"/>
</dbReference>
<proteinExistence type="inferred from homology"/>
<organism evidence="13 14">
    <name type="scientific">Paranoxybacillus vitaminiphilus</name>
    <dbReference type="NCBI Taxonomy" id="581036"/>
    <lineage>
        <taxon>Bacteria</taxon>
        <taxon>Bacillati</taxon>
        <taxon>Bacillota</taxon>
        <taxon>Bacilli</taxon>
        <taxon>Bacillales</taxon>
        <taxon>Anoxybacillaceae</taxon>
        <taxon>Paranoxybacillus</taxon>
    </lineage>
</organism>
<dbReference type="CDD" id="cd06225">
    <property type="entry name" value="HAMP"/>
    <property type="match status" value="1"/>
</dbReference>
<dbReference type="GO" id="GO:0007165">
    <property type="term" value="P:signal transduction"/>
    <property type="evidence" value="ECO:0007669"/>
    <property type="project" value="UniProtKB-KW"/>
</dbReference>
<dbReference type="Pfam" id="PF00672">
    <property type="entry name" value="HAMP"/>
    <property type="match status" value="1"/>
</dbReference>
<evidence type="ECO:0000256" key="9">
    <source>
        <dbReference type="SAM" id="Coils"/>
    </source>
</evidence>
<dbReference type="Pfam" id="PF00015">
    <property type="entry name" value="MCPsignal"/>
    <property type="match status" value="1"/>
</dbReference>
<evidence type="ECO:0000259" key="11">
    <source>
        <dbReference type="PROSITE" id="PS50111"/>
    </source>
</evidence>
<dbReference type="Pfam" id="PF17200">
    <property type="entry name" value="sCache_2"/>
    <property type="match status" value="1"/>
</dbReference>
<dbReference type="GO" id="GO:0006935">
    <property type="term" value="P:chemotaxis"/>
    <property type="evidence" value="ECO:0007669"/>
    <property type="project" value="InterPro"/>
</dbReference>
<accession>A0A327Y689</accession>
<dbReference type="PANTHER" id="PTHR32089:SF112">
    <property type="entry name" value="LYSOZYME-LIKE PROTEIN-RELATED"/>
    <property type="match status" value="1"/>
</dbReference>
<evidence type="ECO:0000256" key="10">
    <source>
        <dbReference type="SAM" id="Phobius"/>
    </source>
</evidence>